<feature type="coiled-coil region" evidence="7">
    <location>
        <begin position="1210"/>
        <end position="1237"/>
    </location>
</feature>
<keyword evidence="11" id="KW-1185">Reference proteome</keyword>
<dbReference type="Gene3D" id="3.30.40.10">
    <property type="entry name" value="Zinc/RING finger domain, C3HC4 (zinc finger)"/>
    <property type="match status" value="1"/>
</dbReference>
<dbReference type="SMART" id="SM00249">
    <property type="entry name" value="PHD"/>
    <property type="match status" value="1"/>
</dbReference>
<keyword evidence="4" id="KW-0862">Zinc</keyword>
<organism evidence="10 11">
    <name type="scientific">Ephemerocybe angulata</name>
    <dbReference type="NCBI Taxonomy" id="980116"/>
    <lineage>
        <taxon>Eukaryota</taxon>
        <taxon>Fungi</taxon>
        <taxon>Dikarya</taxon>
        <taxon>Basidiomycota</taxon>
        <taxon>Agaricomycotina</taxon>
        <taxon>Agaricomycetes</taxon>
        <taxon>Agaricomycetidae</taxon>
        <taxon>Agaricales</taxon>
        <taxon>Agaricineae</taxon>
        <taxon>Psathyrellaceae</taxon>
        <taxon>Ephemerocybe</taxon>
    </lineage>
</organism>
<feature type="compositionally biased region" description="Low complexity" evidence="8">
    <location>
        <begin position="884"/>
        <end position="894"/>
    </location>
</feature>
<feature type="compositionally biased region" description="Low complexity" evidence="8">
    <location>
        <begin position="798"/>
        <end position="813"/>
    </location>
</feature>
<feature type="region of interest" description="Disordered" evidence="8">
    <location>
        <begin position="1"/>
        <end position="48"/>
    </location>
</feature>
<dbReference type="EMBL" id="JACGCI010000001">
    <property type="protein sequence ID" value="KAF6765952.1"/>
    <property type="molecule type" value="Genomic_DNA"/>
</dbReference>
<keyword evidence="5" id="KW-0539">Nucleus</keyword>
<feature type="compositionally biased region" description="Basic and acidic residues" evidence="8">
    <location>
        <begin position="871"/>
        <end position="883"/>
    </location>
</feature>
<gene>
    <name evidence="10" type="ORF">DFP72DRAFT_2322</name>
</gene>
<keyword evidence="7" id="KW-0175">Coiled coil</keyword>
<feature type="compositionally biased region" description="Low complexity" evidence="8">
    <location>
        <begin position="377"/>
        <end position="389"/>
    </location>
</feature>
<dbReference type="InterPro" id="IPR019787">
    <property type="entry name" value="Znf_PHD-finger"/>
</dbReference>
<dbReference type="InterPro" id="IPR001965">
    <property type="entry name" value="Znf_PHD"/>
</dbReference>
<feature type="compositionally biased region" description="Basic and acidic residues" evidence="8">
    <location>
        <begin position="638"/>
        <end position="655"/>
    </location>
</feature>
<evidence type="ECO:0000256" key="5">
    <source>
        <dbReference type="ARBA" id="ARBA00023242"/>
    </source>
</evidence>
<feature type="region of interest" description="Disordered" evidence="8">
    <location>
        <begin position="60"/>
        <end position="185"/>
    </location>
</feature>
<feature type="compositionally biased region" description="Pro residues" evidence="8">
    <location>
        <begin position="480"/>
        <end position="490"/>
    </location>
</feature>
<evidence type="ECO:0000256" key="6">
    <source>
        <dbReference type="PROSITE-ProRule" id="PRU00146"/>
    </source>
</evidence>
<dbReference type="PANTHER" id="PTHR46174">
    <property type="entry name" value="CXXC-TYPE ZINC FINGER PROTEIN 1"/>
    <property type="match status" value="1"/>
</dbReference>
<name>A0A8H6IK72_9AGAR</name>
<reference evidence="10 11" key="1">
    <citation type="submission" date="2020-07" db="EMBL/GenBank/DDBJ databases">
        <title>Comparative genomics of pyrophilous fungi reveals a link between fire events and developmental genes.</title>
        <authorList>
            <consortium name="DOE Joint Genome Institute"/>
            <person name="Steindorff A.S."/>
            <person name="Carver A."/>
            <person name="Calhoun S."/>
            <person name="Stillman K."/>
            <person name="Liu H."/>
            <person name="Lipzen A."/>
            <person name="Pangilinan J."/>
            <person name="Labutti K."/>
            <person name="Bruns T.D."/>
            <person name="Grigoriev I.V."/>
        </authorList>
    </citation>
    <scope>NUCLEOTIDE SEQUENCE [LARGE SCALE GENOMIC DNA]</scope>
    <source>
        <strain evidence="10 11">CBS 144469</strain>
    </source>
</reference>
<dbReference type="OrthoDB" id="436852at2759"/>
<feature type="compositionally biased region" description="Pro residues" evidence="8">
    <location>
        <begin position="357"/>
        <end position="369"/>
    </location>
</feature>
<dbReference type="InterPro" id="IPR019786">
    <property type="entry name" value="Zinc_finger_PHD-type_CS"/>
</dbReference>
<evidence type="ECO:0000313" key="11">
    <source>
        <dbReference type="Proteomes" id="UP000521943"/>
    </source>
</evidence>
<feature type="compositionally biased region" description="Low complexity" evidence="8">
    <location>
        <begin position="25"/>
        <end position="36"/>
    </location>
</feature>
<feature type="compositionally biased region" description="Basic residues" evidence="8">
    <location>
        <begin position="88"/>
        <end position="98"/>
    </location>
</feature>
<dbReference type="PANTHER" id="PTHR46174:SF1">
    <property type="entry name" value="CXXC-TYPE ZINC FINGER PROTEIN 1"/>
    <property type="match status" value="1"/>
</dbReference>
<evidence type="ECO:0000259" key="9">
    <source>
        <dbReference type="PROSITE" id="PS50016"/>
    </source>
</evidence>
<feature type="compositionally biased region" description="Polar residues" evidence="8">
    <location>
        <begin position="977"/>
        <end position="986"/>
    </location>
</feature>
<dbReference type="GO" id="GO:0048188">
    <property type="term" value="C:Set1C/COMPASS complex"/>
    <property type="evidence" value="ECO:0007669"/>
    <property type="project" value="InterPro"/>
</dbReference>
<protein>
    <recommendedName>
        <fullName evidence="9">PHD-type domain-containing protein</fullName>
    </recommendedName>
</protein>
<feature type="region of interest" description="Disordered" evidence="8">
    <location>
        <begin position="228"/>
        <end position="1034"/>
    </location>
</feature>
<dbReference type="PROSITE" id="PS50016">
    <property type="entry name" value="ZF_PHD_2"/>
    <property type="match status" value="1"/>
</dbReference>
<dbReference type="GO" id="GO:0045893">
    <property type="term" value="P:positive regulation of DNA-templated transcription"/>
    <property type="evidence" value="ECO:0007669"/>
    <property type="project" value="TreeGrafter"/>
</dbReference>
<evidence type="ECO:0000256" key="4">
    <source>
        <dbReference type="ARBA" id="ARBA00022833"/>
    </source>
</evidence>
<feature type="compositionally biased region" description="Basic residues" evidence="8">
    <location>
        <begin position="1412"/>
        <end position="1421"/>
    </location>
</feature>
<keyword evidence="3 6" id="KW-0863">Zinc-finger</keyword>
<feature type="compositionally biased region" description="Low complexity" evidence="8">
    <location>
        <begin position="310"/>
        <end position="354"/>
    </location>
</feature>
<dbReference type="InterPro" id="IPR013083">
    <property type="entry name" value="Znf_RING/FYVE/PHD"/>
</dbReference>
<dbReference type="CDD" id="cd16039">
    <property type="entry name" value="PHD_SPP1"/>
    <property type="match status" value="1"/>
</dbReference>
<feature type="compositionally biased region" description="Basic residues" evidence="8">
    <location>
        <begin position="895"/>
        <end position="909"/>
    </location>
</feature>
<feature type="compositionally biased region" description="Acidic residues" evidence="8">
    <location>
        <begin position="706"/>
        <end position="722"/>
    </location>
</feature>
<feature type="region of interest" description="Disordered" evidence="8">
    <location>
        <begin position="1350"/>
        <end position="1421"/>
    </location>
</feature>
<feature type="compositionally biased region" description="Low complexity" evidence="8">
    <location>
        <begin position="73"/>
        <end position="87"/>
    </location>
</feature>
<dbReference type="GO" id="GO:0008270">
    <property type="term" value="F:zinc ion binding"/>
    <property type="evidence" value="ECO:0007669"/>
    <property type="project" value="UniProtKB-KW"/>
</dbReference>
<feature type="compositionally biased region" description="Low complexity" evidence="8">
    <location>
        <begin position="551"/>
        <end position="570"/>
    </location>
</feature>
<feature type="compositionally biased region" description="Basic and acidic residues" evidence="8">
    <location>
        <begin position="287"/>
        <end position="308"/>
    </location>
</feature>
<feature type="domain" description="PHD-type" evidence="9">
    <location>
        <begin position="1041"/>
        <end position="1092"/>
    </location>
</feature>
<evidence type="ECO:0000256" key="8">
    <source>
        <dbReference type="SAM" id="MobiDB-lite"/>
    </source>
</evidence>
<proteinExistence type="predicted"/>
<feature type="compositionally biased region" description="Basic and acidic residues" evidence="8">
    <location>
        <begin position="228"/>
        <end position="277"/>
    </location>
</feature>
<feature type="compositionally biased region" description="Basic residues" evidence="8">
    <location>
        <begin position="928"/>
        <end position="937"/>
    </location>
</feature>
<dbReference type="InterPro" id="IPR011011">
    <property type="entry name" value="Znf_FYVE_PHD"/>
</dbReference>
<evidence type="ECO:0000256" key="3">
    <source>
        <dbReference type="ARBA" id="ARBA00022771"/>
    </source>
</evidence>
<evidence type="ECO:0000256" key="7">
    <source>
        <dbReference type="SAM" id="Coils"/>
    </source>
</evidence>
<feature type="compositionally biased region" description="Low complexity" evidence="8">
    <location>
        <begin position="442"/>
        <end position="462"/>
    </location>
</feature>
<accession>A0A8H6IK72</accession>
<feature type="compositionally biased region" description="Basic and acidic residues" evidence="8">
    <location>
        <begin position="417"/>
        <end position="431"/>
    </location>
</feature>
<dbReference type="InterPro" id="IPR037869">
    <property type="entry name" value="Spp1/CFP1"/>
</dbReference>
<evidence type="ECO:0000256" key="2">
    <source>
        <dbReference type="ARBA" id="ARBA00022723"/>
    </source>
</evidence>
<feature type="compositionally biased region" description="Pro residues" evidence="8">
    <location>
        <begin position="814"/>
        <end position="825"/>
    </location>
</feature>
<feature type="compositionally biased region" description="Polar residues" evidence="8">
    <location>
        <begin position="1361"/>
        <end position="1382"/>
    </location>
</feature>
<dbReference type="Proteomes" id="UP000521943">
    <property type="component" value="Unassembled WGS sequence"/>
</dbReference>
<dbReference type="SUPFAM" id="SSF57903">
    <property type="entry name" value="FYVE/PHD zinc finger"/>
    <property type="match status" value="1"/>
</dbReference>
<feature type="compositionally biased region" description="Low complexity" evidence="8">
    <location>
        <begin position="987"/>
        <end position="1000"/>
    </location>
</feature>
<feature type="compositionally biased region" description="Low complexity" evidence="8">
    <location>
        <begin position="960"/>
        <end position="974"/>
    </location>
</feature>
<feature type="compositionally biased region" description="Basic and acidic residues" evidence="8">
    <location>
        <begin position="586"/>
        <end position="600"/>
    </location>
</feature>
<feature type="compositionally biased region" description="Basic and acidic residues" evidence="8">
    <location>
        <begin position="1016"/>
        <end position="1025"/>
    </location>
</feature>
<dbReference type="PROSITE" id="PS01359">
    <property type="entry name" value="ZF_PHD_1"/>
    <property type="match status" value="1"/>
</dbReference>
<comment type="subcellular location">
    <subcellularLocation>
        <location evidence="1">Nucleus</location>
    </subcellularLocation>
</comment>
<feature type="compositionally biased region" description="Polar residues" evidence="8">
    <location>
        <begin position="677"/>
        <end position="689"/>
    </location>
</feature>
<feature type="compositionally biased region" description="Polar residues" evidence="8">
    <location>
        <begin position="940"/>
        <end position="949"/>
    </location>
</feature>
<keyword evidence="2" id="KW-0479">Metal-binding</keyword>
<evidence type="ECO:0000313" key="10">
    <source>
        <dbReference type="EMBL" id="KAF6765952.1"/>
    </source>
</evidence>
<evidence type="ECO:0000256" key="1">
    <source>
        <dbReference type="ARBA" id="ARBA00004123"/>
    </source>
</evidence>
<sequence>MSRRLDISALLCNDDDDQPPVHNNRPSSSASPVVPRRLPPPPAASSSTFVGFDALVHAANEERRRLSGGELAQPQHRPQHHQPQQMHHPQHAVYHHHQQQPPPPRLSPQFHRSPWEEDQQYSPPARQPQSPRHPDRIESPIDGYKSPPQRHSFDERSHHQMRQFQLVEQQKRQHEHDRMREMERQRLEQERLAEIERTKIERQKMEEERRLLEEDRMRLLKLERRLQEQEAARRREDEEREERRRQEEERRQQDEERRREREVAAIREAERREHQRQQAEIQLQRKHHEEVQQQRLYDMQRVELERQRRQQQQAQLHQQQLAQQQQQRQEQQQQQQRYAFHQHQQHQQPPQQQRNYEPPPRIEIPPGPQHPVRKLDQSPPSSKPQSQSPVLSHAHPDQRPAKKARYSDSPSLPPILMDDKDRIARERERMTVGEIGYGRIESPVAMPPSSSSSSSSVPRRPGSGNGVRRPVSVSDLLSPEPQPPLLPTPIEPHHPPLRIISREKDPAPTAHHHHRILSPLGRRSPPGSQVGRAKAARKSDEHGPSSSHAIGPSVSTSSTSSTSLPGVTLSQPPPPPSSTLPAKKPVVKEEHVGRRQKIEDLPSPSLMEAPRKTPAPNAVTRESPSASFPPPPPSAGRPSKERPHQQHGDAHDWLLEHYAQPSPPLKKDHHRHAAPRTTRSPSIPTQRRTASPVVQVKKQSPSPVIQDEDDNALEQELEELLAEVDTPAKEESMDVDSVVAELVAETLGGDDEEDREEVAKSKPYQQEPDVEEPMPLAADVEDELLSLIDDKLPPPPSSSSAARRTSLSSSAAPTPTPRLIKPPPQQVKTLDSGLLPATTSNSPISALLSPIVRAEKPKSERGSMPPPPTVVKKDQEGKKKDVVDGAVPASAAAASKKKKDAAATKKPKGKATVADSNSTPTDAAPAKPRAKASKPKKVATSATTANGETGSPAPTPPPVASTSSSKPTSTVPKPANAATTTASRKNTSVSATSRSRSTSAMPVVDDVAHTPASSVPDEKVTKPEKQEEEEDSDAANEDDNRLYCVCKTKYDQERCMIACDRCDEWYHMQCVDMPEIVADLVDQFFCPLCIEKNPGLNLRSTYKQRCLWGLKSPDPTSPRACHKPARGAFSKYCSDECGVKYMQSRIDTWAKKGGKKEKLWDSVKGADKREGVVVRIEDDDSTSSVNGCTLDSKPDGHLKNGLLKPAKPMKSKAQREKERLSKTLEQLLQMAAELKKGMDVLGWREKLLELAGDRADSLGQCGWDQRMCYGDEEWAERGQAVIESYEDRGEADMDVDGQSESGDGEWWCTEDAACSRHMGWQTTRYKDICKEKENKEEALQKLTSRETDIRKQLEDIANPQLKKNTGAVANNHQDQRNASSKPTGPLASANPKLSNGHATQKGKSSGGDSLKKGKKRKAPAS</sequence>
<feature type="compositionally biased region" description="Basic and acidic residues" evidence="8">
    <location>
        <begin position="169"/>
        <end position="185"/>
    </location>
</feature>
<dbReference type="Pfam" id="PF00628">
    <property type="entry name" value="PHD"/>
    <property type="match status" value="1"/>
</dbReference>
<comment type="caution">
    <text evidence="10">The sequence shown here is derived from an EMBL/GenBank/DDBJ whole genome shotgun (WGS) entry which is preliminary data.</text>
</comment>